<reference evidence="2" key="1">
    <citation type="journal article" date="2023" name="Front. Plant Sci.">
        <title>Chromosomal-level genome assembly of Melastoma candidum provides insights into trichome evolution.</title>
        <authorList>
            <person name="Zhong Y."/>
            <person name="Wu W."/>
            <person name="Sun C."/>
            <person name="Zou P."/>
            <person name="Liu Y."/>
            <person name="Dai S."/>
            <person name="Zhou R."/>
        </authorList>
    </citation>
    <scope>NUCLEOTIDE SEQUENCE [LARGE SCALE GENOMIC DNA]</scope>
</reference>
<proteinExistence type="predicted"/>
<gene>
    <name evidence="1" type="ORF">MLD38_007469</name>
</gene>
<dbReference type="EMBL" id="CM042882">
    <property type="protein sequence ID" value="KAI4381397.1"/>
    <property type="molecule type" value="Genomic_DNA"/>
</dbReference>
<sequence length="73" mass="8590">MYMAEENVGTKWRERFIWSPARLGAVRVGESFDIVQMTEESLALMSKFDGTDFGYWKMQVTDLLMQKDMYLPL</sequence>
<dbReference type="Proteomes" id="UP001057402">
    <property type="component" value="Chromosome 3"/>
</dbReference>
<protein>
    <submittedName>
        <fullName evidence="1">Uncharacterized protein</fullName>
    </submittedName>
</protein>
<keyword evidence="2" id="KW-1185">Reference proteome</keyword>
<evidence type="ECO:0000313" key="2">
    <source>
        <dbReference type="Proteomes" id="UP001057402"/>
    </source>
</evidence>
<name>A0ACB9RZT1_9MYRT</name>
<evidence type="ECO:0000313" key="1">
    <source>
        <dbReference type="EMBL" id="KAI4381397.1"/>
    </source>
</evidence>
<accession>A0ACB9RZT1</accession>
<comment type="caution">
    <text evidence="1">The sequence shown here is derived from an EMBL/GenBank/DDBJ whole genome shotgun (WGS) entry which is preliminary data.</text>
</comment>
<organism evidence="1 2">
    <name type="scientific">Melastoma candidum</name>
    <dbReference type="NCBI Taxonomy" id="119954"/>
    <lineage>
        <taxon>Eukaryota</taxon>
        <taxon>Viridiplantae</taxon>
        <taxon>Streptophyta</taxon>
        <taxon>Embryophyta</taxon>
        <taxon>Tracheophyta</taxon>
        <taxon>Spermatophyta</taxon>
        <taxon>Magnoliopsida</taxon>
        <taxon>eudicotyledons</taxon>
        <taxon>Gunneridae</taxon>
        <taxon>Pentapetalae</taxon>
        <taxon>rosids</taxon>
        <taxon>malvids</taxon>
        <taxon>Myrtales</taxon>
        <taxon>Melastomataceae</taxon>
        <taxon>Melastomatoideae</taxon>
        <taxon>Melastomateae</taxon>
        <taxon>Melastoma</taxon>
    </lineage>
</organism>